<dbReference type="OrthoDB" id="2428015at2759"/>
<dbReference type="SUPFAM" id="SSF56672">
    <property type="entry name" value="DNA/RNA polymerases"/>
    <property type="match status" value="1"/>
</dbReference>
<gene>
    <name evidence="8" type="ORF">DERYTH_LOCUS17755</name>
</gene>
<evidence type="ECO:0000256" key="5">
    <source>
        <dbReference type="ARBA" id="ARBA00023125"/>
    </source>
</evidence>
<evidence type="ECO:0000259" key="7">
    <source>
        <dbReference type="Pfam" id="PF00136"/>
    </source>
</evidence>
<dbReference type="InterPro" id="IPR006134">
    <property type="entry name" value="DNA-dir_DNA_pol_B_multi_dom"/>
</dbReference>
<evidence type="ECO:0000256" key="4">
    <source>
        <dbReference type="ARBA" id="ARBA00022932"/>
    </source>
</evidence>
<comment type="caution">
    <text evidence="8">The sequence shown here is derived from an EMBL/GenBank/DDBJ whole genome shotgun (WGS) entry which is preliminary data.</text>
</comment>
<protein>
    <recommendedName>
        <fullName evidence="1">DNA-directed DNA polymerase</fullName>
        <ecNumber evidence="1">2.7.7.7</ecNumber>
    </recommendedName>
</protein>
<comment type="catalytic activity">
    <reaction evidence="6">
        <text>DNA(n) + a 2'-deoxyribonucleoside 5'-triphosphate = DNA(n+1) + diphosphate</text>
        <dbReference type="Rhea" id="RHEA:22508"/>
        <dbReference type="Rhea" id="RHEA-COMP:17339"/>
        <dbReference type="Rhea" id="RHEA-COMP:17340"/>
        <dbReference type="ChEBI" id="CHEBI:33019"/>
        <dbReference type="ChEBI" id="CHEBI:61560"/>
        <dbReference type="ChEBI" id="CHEBI:173112"/>
        <dbReference type="EC" id="2.7.7.7"/>
    </reaction>
</comment>
<accession>A0A9N9J126</accession>
<dbReference type="Gene3D" id="3.90.1600.10">
    <property type="entry name" value="Palm domain of DNA polymerase"/>
    <property type="match status" value="1"/>
</dbReference>
<organism evidence="8 9">
    <name type="scientific">Dentiscutata erythropus</name>
    <dbReference type="NCBI Taxonomy" id="1348616"/>
    <lineage>
        <taxon>Eukaryota</taxon>
        <taxon>Fungi</taxon>
        <taxon>Fungi incertae sedis</taxon>
        <taxon>Mucoromycota</taxon>
        <taxon>Glomeromycotina</taxon>
        <taxon>Glomeromycetes</taxon>
        <taxon>Diversisporales</taxon>
        <taxon>Gigasporaceae</taxon>
        <taxon>Dentiscutata</taxon>
    </lineage>
</organism>
<keyword evidence="4" id="KW-0239">DNA-directed DNA polymerase</keyword>
<dbReference type="AlphaFoldDB" id="A0A9N9J126"/>
<reference evidence="8" key="1">
    <citation type="submission" date="2021-06" db="EMBL/GenBank/DDBJ databases">
        <authorList>
            <person name="Kallberg Y."/>
            <person name="Tangrot J."/>
            <person name="Rosling A."/>
        </authorList>
    </citation>
    <scope>NUCLEOTIDE SEQUENCE</scope>
    <source>
        <strain evidence="8">MA453B</strain>
    </source>
</reference>
<evidence type="ECO:0000256" key="3">
    <source>
        <dbReference type="ARBA" id="ARBA00022695"/>
    </source>
</evidence>
<dbReference type="GO" id="GO:0006261">
    <property type="term" value="P:DNA-templated DNA replication"/>
    <property type="evidence" value="ECO:0007669"/>
    <property type="project" value="TreeGrafter"/>
</dbReference>
<dbReference type="GO" id="GO:0003677">
    <property type="term" value="F:DNA binding"/>
    <property type="evidence" value="ECO:0007669"/>
    <property type="project" value="UniProtKB-KW"/>
</dbReference>
<dbReference type="Proteomes" id="UP000789405">
    <property type="component" value="Unassembled WGS sequence"/>
</dbReference>
<dbReference type="Pfam" id="PF00136">
    <property type="entry name" value="DNA_pol_B"/>
    <property type="match status" value="1"/>
</dbReference>
<dbReference type="PANTHER" id="PTHR10322:SF23">
    <property type="entry name" value="DNA POLYMERASE DELTA CATALYTIC SUBUNIT"/>
    <property type="match status" value="1"/>
</dbReference>
<dbReference type="EMBL" id="CAJVPY010017097">
    <property type="protein sequence ID" value="CAG8760289.1"/>
    <property type="molecule type" value="Genomic_DNA"/>
</dbReference>
<keyword evidence="9" id="KW-1185">Reference proteome</keyword>
<keyword evidence="3" id="KW-0548">Nucleotidyltransferase</keyword>
<dbReference type="GO" id="GO:0003887">
    <property type="term" value="F:DNA-directed DNA polymerase activity"/>
    <property type="evidence" value="ECO:0007669"/>
    <property type="project" value="UniProtKB-KW"/>
</dbReference>
<dbReference type="InterPro" id="IPR050240">
    <property type="entry name" value="DNA_pol_type-B"/>
</dbReference>
<dbReference type="InterPro" id="IPR043502">
    <property type="entry name" value="DNA/RNA_pol_sf"/>
</dbReference>
<keyword evidence="5" id="KW-0238">DNA-binding</keyword>
<evidence type="ECO:0000313" key="9">
    <source>
        <dbReference type="Proteomes" id="UP000789405"/>
    </source>
</evidence>
<proteinExistence type="predicted"/>
<evidence type="ECO:0000256" key="2">
    <source>
        <dbReference type="ARBA" id="ARBA00022679"/>
    </source>
</evidence>
<evidence type="ECO:0000313" key="8">
    <source>
        <dbReference type="EMBL" id="CAG8760289.1"/>
    </source>
</evidence>
<name>A0A9N9J126_9GLOM</name>
<dbReference type="GO" id="GO:0000166">
    <property type="term" value="F:nucleotide binding"/>
    <property type="evidence" value="ECO:0007669"/>
    <property type="project" value="InterPro"/>
</dbReference>
<keyword evidence="2" id="KW-0808">Transferase</keyword>
<dbReference type="PANTHER" id="PTHR10322">
    <property type="entry name" value="DNA POLYMERASE CATALYTIC SUBUNIT"/>
    <property type="match status" value="1"/>
</dbReference>
<feature type="non-terminal residue" evidence="8">
    <location>
        <position position="1"/>
    </location>
</feature>
<dbReference type="InterPro" id="IPR023211">
    <property type="entry name" value="DNA_pol_palm_dom_sf"/>
</dbReference>
<evidence type="ECO:0000256" key="6">
    <source>
        <dbReference type="ARBA" id="ARBA00049244"/>
    </source>
</evidence>
<evidence type="ECO:0000256" key="1">
    <source>
        <dbReference type="ARBA" id="ARBA00012417"/>
    </source>
</evidence>
<feature type="domain" description="DNA-directed DNA polymerase family B multifunctional" evidence="7">
    <location>
        <begin position="12"/>
        <end position="125"/>
    </location>
</feature>
<dbReference type="EC" id="2.7.7.7" evidence="1"/>
<sequence>IITQFKSHHNCENEMGLMPLICKKLLEARAEAKKFMKIYANDPVKLSYFTSRSNALKISANSVYSETGYFFSPFYRKTIASSVTAFSRETIKKVITFLESKQCNIIYGDTDSVFFMIPETHFSEIDSLYSHDKQLHYSESIKKSIEFTKQITPIVNSFMEQETGPSSFSFSP</sequence>